<evidence type="ECO:0000313" key="4">
    <source>
        <dbReference type="EMBL" id="NEN25052.1"/>
    </source>
</evidence>
<comment type="caution">
    <text evidence="4">The sequence shown here is derived from an EMBL/GenBank/DDBJ whole genome shotgun (WGS) entry which is preliminary data.</text>
</comment>
<dbReference type="Proteomes" id="UP000486602">
    <property type="component" value="Unassembled WGS sequence"/>
</dbReference>
<dbReference type="Pfam" id="PF00932">
    <property type="entry name" value="LTD"/>
    <property type="match status" value="2"/>
</dbReference>
<dbReference type="InterPro" id="IPR001322">
    <property type="entry name" value="Lamin_tail_dom"/>
</dbReference>
<sequence>MKPLYKLLTLAVAITFLCTNAFSQCEPFFGKLVINEFMPANTSTAADPNGEFDDWVEIYNSSDQAINMEGYFLSDNHGDRTKYVFPDVVIDADGFLIVWCDGEIEQEGLHTSFRLGASGEELGLYNPDSTSLDYVRFGPTPDDITVGRYPSGHGPFVRLIPSFNDHNTNSVNLGLVINEYQAINESTAQDQWGGYEDWVEIYNNSDEPIDMTGYFLSDKIGDPTLFVFPDTIIEPDSYLIVWCDMGLQEPGLHTFFKLGSDGDDLLLSNSDTLTVDYVRFGTQIPDDSEGRFDNGTGPIVCMIPTFSEYNGDATFVSEINAVADFKLYPNPARNFVRIELVEKDVQDIQIYGIDGRLVNTLKVNGGSADLNLSGFDPGIYILRSETYSTKLIVY</sequence>
<evidence type="ECO:0000313" key="5">
    <source>
        <dbReference type="Proteomes" id="UP000486602"/>
    </source>
</evidence>
<protein>
    <submittedName>
        <fullName evidence="4">T9SS type A sorting domain-containing protein</fullName>
    </submittedName>
</protein>
<reference evidence="4 5" key="1">
    <citation type="submission" date="2020-02" db="EMBL/GenBank/DDBJ databases">
        <title>Out from the shadows clarifying the taxonomy of the family Cryomorphaceae and related taxa by utilizing the GTDB taxonomic framework.</title>
        <authorList>
            <person name="Bowman J.P."/>
        </authorList>
    </citation>
    <scope>NUCLEOTIDE SEQUENCE [LARGE SCALE GENOMIC DNA]</scope>
    <source>
        <strain evidence="4 5">QSSC 1-22</strain>
    </source>
</reference>
<dbReference type="SUPFAM" id="SSF74853">
    <property type="entry name" value="Lamin A/C globular tail domain"/>
    <property type="match status" value="2"/>
</dbReference>
<dbReference type="InterPro" id="IPR036415">
    <property type="entry name" value="Lamin_tail_dom_sf"/>
</dbReference>
<feature type="domain" description="LTD" evidence="3">
    <location>
        <begin position="167"/>
        <end position="282"/>
    </location>
</feature>
<feature type="signal peptide" evidence="2">
    <location>
        <begin position="1"/>
        <end position="23"/>
    </location>
</feature>
<keyword evidence="5" id="KW-1185">Reference proteome</keyword>
<evidence type="ECO:0000256" key="1">
    <source>
        <dbReference type="ARBA" id="ARBA00022729"/>
    </source>
</evidence>
<keyword evidence="1 2" id="KW-0732">Signal</keyword>
<dbReference type="Gene3D" id="2.60.40.1260">
    <property type="entry name" value="Lamin Tail domain"/>
    <property type="match status" value="2"/>
</dbReference>
<dbReference type="RefSeq" id="WP_163286484.1">
    <property type="nucleotide sequence ID" value="NZ_JAAGVY010000039.1"/>
</dbReference>
<dbReference type="NCBIfam" id="TIGR04183">
    <property type="entry name" value="Por_Secre_tail"/>
    <property type="match status" value="1"/>
</dbReference>
<organism evidence="4 5">
    <name type="scientific">Cryomorpha ignava</name>
    <dbReference type="NCBI Taxonomy" id="101383"/>
    <lineage>
        <taxon>Bacteria</taxon>
        <taxon>Pseudomonadati</taxon>
        <taxon>Bacteroidota</taxon>
        <taxon>Flavobacteriia</taxon>
        <taxon>Flavobacteriales</taxon>
        <taxon>Cryomorphaceae</taxon>
        <taxon>Cryomorpha</taxon>
    </lineage>
</organism>
<name>A0A7K3WVU2_9FLAO</name>
<proteinExistence type="predicted"/>
<dbReference type="PROSITE" id="PS51841">
    <property type="entry name" value="LTD"/>
    <property type="match status" value="2"/>
</dbReference>
<feature type="domain" description="LTD" evidence="3">
    <location>
        <begin position="20"/>
        <end position="153"/>
    </location>
</feature>
<evidence type="ECO:0000259" key="3">
    <source>
        <dbReference type="PROSITE" id="PS51841"/>
    </source>
</evidence>
<dbReference type="AlphaFoldDB" id="A0A7K3WVU2"/>
<accession>A0A7K3WVU2</accession>
<dbReference type="InterPro" id="IPR026444">
    <property type="entry name" value="Secre_tail"/>
</dbReference>
<gene>
    <name evidence="4" type="ORF">G3O08_16245</name>
</gene>
<dbReference type="Pfam" id="PF18962">
    <property type="entry name" value="Por_Secre_tail"/>
    <property type="match status" value="1"/>
</dbReference>
<feature type="chain" id="PRO_5029718556" evidence="2">
    <location>
        <begin position="24"/>
        <end position="394"/>
    </location>
</feature>
<dbReference type="EMBL" id="JAAGVY010000039">
    <property type="protein sequence ID" value="NEN25052.1"/>
    <property type="molecule type" value="Genomic_DNA"/>
</dbReference>
<evidence type="ECO:0000256" key="2">
    <source>
        <dbReference type="SAM" id="SignalP"/>
    </source>
</evidence>